<dbReference type="GO" id="GO:0016787">
    <property type="term" value="F:hydrolase activity"/>
    <property type="evidence" value="ECO:0007669"/>
    <property type="project" value="UniProtKB-KW"/>
</dbReference>
<feature type="non-terminal residue" evidence="1">
    <location>
        <position position="337"/>
    </location>
</feature>
<dbReference type="EMBL" id="JAUEPR010000007">
    <property type="protein sequence ID" value="KAK0482515.1"/>
    <property type="molecule type" value="Genomic_DNA"/>
</dbReference>
<protein>
    <submittedName>
        <fullName evidence="1">P-loop containing nucleoside triphosphate hydrolase protein</fullName>
    </submittedName>
</protein>
<comment type="caution">
    <text evidence="1">The sequence shown here is derived from an EMBL/GenBank/DDBJ whole genome shotgun (WGS) entry which is preliminary data.</text>
</comment>
<reference evidence="1" key="1">
    <citation type="submission" date="2023-06" db="EMBL/GenBank/DDBJ databases">
        <authorList>
            <consortium name="Lawrence Berkeley National Laboratory"/>
            <person name="Ahrendt S."/>
            <person name="Sahu N."/>
            <person name="Indic B."/>
            <person name="Wong-Bajracharya J."/>
            <person name="Merenyi Z."/>
            <person name="Ke H.-M."/>
            <person name="Monk M."/>
            <person name="Kocsube S."/>
            <person name="Drula E."/>
            <person name="Lipzen A."/>
            <person name="Balint B."/>
            <person name="Henrissat B."/>
            <person name="Andreopoulos B."/>
            <person name="Martin F.M."/>
            <person name="Harder C.B."/>
            <person name="Rigling D."/>
            <person name="Ford K.L."/>
            <person name="Foster G.D."/>
            <person name="Pangilinan J."/>
            <person name="Papanicolaou A."/>
            <person name="Barry K."/>
            <person name="LaButti K."/>
            <person name="Viragh M."/>
            <person name="Koriabine M."/>
            <person name="Yan M."/>
            <person name="Riley R."/>
            <person name="Champramary S."/>
            <person name="Plett K.L."/>
            <person name="Tsai I.J."/>
            <person name="Slot J."/>
            <person name="Sipos G."/>
            <person name="Plett J."/>
            <person name="Nagy L.G."/>
            <person name="Grigoriev I.V."/>
        </authorList>
    </citation>
    <scope>NUCLEOTIDE SEQUENCE</scope>
    <source>
        <strain evidence="1">ICMP 16352</strain>
    </source>
</reference>
<dbReference type="PANTHER" id="PTHR35205:SF1">
    <property type="entry name" value="ZU5 DOMAIN-CONTAINING PROTEIN"/>
    <property type="match status" value="1"/>
</dbReference>
<dbReference type="Proteomes" id="UP001175227">
    <property type="component" value="Unassembled WGS sequence"/>
</dbReference>
<proteinExistence type="predicted"/>
<organism evidence="1 2">
    <name type="scientific">Armillaria novae-zelandiae</name>
    <dbReference type="NCBI Taxonomy" id="153914"/>
    <lineage>
        <taxon>Eukaryota</taxon>
        <taxon>Fungi</taxon>
        <taxon>Dikarya</taxon>
        <taxon>Basidiomycota</taxon>
        <taxon>Agaricomycotina</taxon>
        <taxon>Agaricomycetes</taxon>
        <taxon>Agaricomycetidae</taxon>
        <taxon>Agaricales</taxon>
        <taxon>Marasmiineae</taxon>
        <taxon>Physalacriaceae</taxon>
        <taxon>Armillaria</taxon>
    </lineage>
</organism>
<dbReference type="Gene3D" id="3.40.50.300">
    <property type="entry name" value="P-loop containing nucleotide triphosphate hydrolases"/>
    <property type="match status" value="1"/>
</dbReference>
<dbReference type="AlphaFoldDB" id="A0AA39PE00"/>
<gene>
    <name evidence="1" type="ORF">IW261DRAFT_1333801</name>
</gene>
<dbReference type="SUPFAM" id="SSF52540">
    <property type="entry name" value="P-loop containing nucleoside triphosphate hydrolases"/>
    <property type="match status" value="1"/>
</dbReference>
<keyword evidence="1" id="KW-0378">Hydrolase</keyword>
<keyword evidence="2" id="KW-1185">Reference proteome</keyword>
<accession>A0AA39PE00</accession>
<dbReference type="PANTHER" id="PTHR35205">
    <property type="entry name" value="NB-ARC AND TPR DOMAIN PROTEIN"/>
    <property type="match status" value="1"/>
</dbReference>
<evidence type="ECO:0000313" key="2">
    <source>
        <dbReference type="Proteomes" id="UP001175227"/>
    </source>
</evidence>
<evidence type="ECO:0000313" key="1">
    <source>
        <dbReference type="EMBL" id="KAK0482515.1"/>
    </source>
</evidence>
<sequence length="337" mass="37733">GGTGKTQLVLKFVSDNSSRFTHVWFLDAMSDATLTADFKKFGKAACVGESVNDVWDFLGKMDEDWLVIFDNADDSNVILSNYIPQCHHGNIIITSRLTEVHQMASPGFNFDFQDLEQREAVELLLKHAQEDLNSGSKLHVSAIVDVLGCQALAVATAGAYIASTATCTLSNYLSLFKQKSKQLLNYKVKSLDSYQKTVFSAFQLSFDKLSNSAKWFMQVCAFFHHTAIPVELFYRAVAFTGNDLWPEEKEKTPAVEGLKNFLSHFTCNGSWDDTIDELNCLSLIIYDTTAKTISFHSVLQMCVQETIVDKERICYITGMLLAHATPDGINNVDHQFR</sequence>
<dbReference type="InterPro" id="IPR027417">
    <property type="entry name" value="P-loop_NTPase"/>
</dbReference>
<name>A0AA39PE00_9AGAR</name>